<dbReference type="PANTHER" id="PTHR47178:SF4">
    <property type="entry name" value="FAD-DEPENDENT MONOOXYGENASE APTC"/>
    <property type="match status" value="1"/>
</dbReference>
<evidence type="ECO:0000313" key="9">
    <source>
        <dbReference type="EMBL" id="KAF2837171.1"/>
    </source>
</evidence>
<dbReference type="OrthoDB" id="47494at2759"/>
<keyword evidence="4" id="KW-0285">Flavoprotein</keyword>
<dbReference type="PANTHER" id="PTHR47178">
    <property type="entry name" value="MONOOXYGENASE, FAD-BINDING"/>
    <property type="match status" value="1"/>
</dbReference>
<dbReference type="InterPro" id="IPR036188">
    <property type="entry name" value="FAD/NAD-bd_sf"/>
</dbReference>
<comment type="similarity">
    <text evidence="3">Belongs to the paxM FAD-dependent monooxygenase family.</text>
</comment>
<dbReference type="Gene3D" id="3.50.50.60">
    <property type="entry name" value="FAD/NAD(P)-binding domain"/>
    <property type="match status" value="1"/>
</dbReference>
<proteinExistence type="inferred from homology"/>
<evidence type="ECO:0000313" key="10">
    <source>
        <dbReference type="Proteomes" id="UP000799429"/>
    </source>
</evidence>
<protein>
    <recommendedName>
        <fullName evidence="8">FAD-binding domain-containing protein</fullName>
    </recommendedName>
</protein>
<evidence type="ECO:0000256" key="7">
    <source>
        <dbReference type="ARBA" id="ARBA00023033"/>
    </source>
</evidence>
<keyword evidence="5" id="KW-0274">FAD</keyword>
<dbReference type="Proteomes" id="UP000799429">
    <property type="component" value="Unassembled WGS sequence"/>
</dbReference>
<sequence length="186" mass="21074">MKDTNVIELKRKDTVLSISVNEQTPDMVSVFWVYLRPARGSSDPLHKPNRPVSGASDIPEEFYTEIRNLQGLEKPFKEVFDAEKLSYERTLHCLMRSIVINLLELQHLAPKGVFFMGDSIHAEPIIGGNGANAAIRDGVELAEFISKSCTAGISKWYETRYHTWKEGVRKREGMIAEIHKENVSTL</sequence>
<comment type="cofactor">
    <cofactor evidence="1">
        <name>FAD</name>
        <dbReference type="ChEBI" id="CHEBI:57692"/>
    </cofactor>
</comment>
<accession>A0A9P4S7E1</accession>
<comment type="caution">
    <text evidence="9">The sequence shown here is derived from an EMBL/GenBank/DDBJ whole genome shotgun (WGS) entry which is preliminary data.</text>
</comment>
<comment type="pathway">
    <text evidence="2">Secondary metabolite biosynthesis.</text>
</comment>
<feature type="domain" description="FAD-binding" evidence="8">
    <location>
        <begin position="112"/>
        <end position="147"/>
    </location>
</feature>
<dbReference type="EMBL" id="MU006100">
    <property type="protein sequence ID" value="KAF2837171.1"/>
    <property type="molecule type" value="Genomic_DNA"/>
</dbReference>
<dbReference type="Pfam" id="PF01494">
    <property type="entry name" value="FAD_binding_3"/>
    <property type="match status" value="1"/>
</dbReference>
<evidence type="ECO:0000256" key="1">
    <source>
        <dbReference type="ARBA" id="ARBA00001974"/>
    </source>
</evidence>
<evidence type="ECO:0000256" key="2">
    <source>
        <dbReference type="ARBA" id="ARBA00005179"/>
    </source>
</evidence>
<dbReference type="GO" id="GO:0071949">
    <property type="term" value="F:FAD binding"/>
    <property type="evidence" value="ECO:0007669"/>
    <property type="project" value="InterPro"/>
</dbReference>
<organism evidence="9 10">
    <name type="scientific">Patellaria atrata CBS 101060</name>
    <dbReference type="NCBI Taxonomy" id="1346257"/>
    <lineage>
        <taxon>Eukaryota</taxon>
        <taxon>Fungi</taxon>
        <taxon>Dikarya</taxon>
        <taxon>Ascomycota</taxon>
        <taxon>Pezizomycotina</taxon>
        <taxon>Dothideomycetes</taxon>
        <taxon>Dothideomycetes incertae sedis</taxon>
        <taxon>Patellariales</taxon>
        <taxon>Patellariaceae</taxon>
        <taxon>Patellaria</taxon>
    </lineage>
</organism>
<keyword evidence="10" id="KW-1185">Reference proteome</keyword>
<evidence type="ECO:0000259" key="8">
    <source>
        <dbReference type="Pfam" id="PF01494"/>
    </source>
</evidence>
<evidence type="ECO:0000256" key="5">
    <source>
        <dbReference type="ARBA" id="ARBA00022827"/>
    </source>
</evidence>
<evidence type="ECO:0000256" key="4">
    <source>
        <dbReference type="ARBA" id="ARBA00022630"/>
    </source>
</evidence>
<evidence type="ECO:0000256" key="3">
    <source>
        <dbReference type="ARBA" id="ARBA00007992"/>
    </source>
</evidence>
<gene>
    <name evidence="9" type="ORF">M501DRAFT_1059178</name>
</gene>
<dbReference type="SUPFAM" id="SSF51905">
    <property type="entry name" value="FAD/NAD(P)-binding domain"/>
    <property type="match status" value="1"/>
</dbReference>
<keyword evidence="6" id="KW-0560">Oxidoreductase</keyword>
<dbReference type="InterPro" id="IPR002938">
    <property type="entry name" value="FAD-bd"/>
</dbReference>
<name>A0A9P4S7E1_9PEZI</name>
<evidence type="ECO:0000256" key="6">
    <source>
        <dbReference type="ARBA" id="ARBA00023002"/>
    </source>
</evidence>
<reference evidence="9" key="1">
    <citation type="journal article" date="2020" name="Stud. Mycol.">
        <title>101 Dothideomycetes genomes: a test case for predicting lifestyles and emergence of pathogens.</title>
        <authorList>
            <person name="Haridas S."/>
            <person name="Albert R."/>
            <person name="Binder M."/>
            <person name="Bloem J."/>
            <person name="Labutti K."/>
            <person name="Salamov A."/>
            <person name="Andreopoulos B."/>
            <person name="Baker S."/>
            <person name="Barry K."/>
            <person name="Bills G."/>
            <person name="Bluhm B."/>
            <person name="Cannon C."/>
            <person name="Castanera R."/>
            <person name="Culley D."/>
            <person name="Daum C."/>
            <person name="Ezra D."/>
            <person name="Gonzalez J."/>
            <person name="Henrissat B."/>
            <person name="Kuo A."/>
            <person name="Liang C."/>
            <person name="Lipzen A."/>
            <person name="Lutzoni F."/>
            <person name="Magnuson J."/>
            <person name="Mondo S."/>
            <person name="Nolan M."/>
            <person name="Ohm R."/>
            <person name="Pangilinan J."/>
            <person name="Park H.-J."/>
            <person name="Ramirez L."/>
            <person name="Alfaro M."/>
            <person name="Sun H."/>
            <person name="Tritt A."/>
            <person name="Yoshinaga Y."/>
            <person name="Zwiers L.-H."/>
            <person name="Turgeon B."/>
            <person name="Goodwin S."/>
            <person name="Spatafora J."/>
            <person name="Crous P."/>
            <person name="Grigoriev I."/>
        </authorList>
    </citation>
    <scope>NUCLEOTIDE SEQUENCE</scope>
    <source>
        <strain evidence="9">CBS 101060</strain>
    </source>
</reference>
<dbReference type="GO" id="GO:0004497">
    <property type="term" value="F:monooxygenase activity"/>
    <property type="evidence" value="ECO:0007669"/>
    <property type="project" value="UniProtKB-KW"/>
</dbReference>
<keyword evidence="7" id="KW-0503">Monooxygenase</keyword>
<dbReference type="AlphaFoldDB" id="A0A9P4S7E1"/>